<comment type="caution">
    <text evidence="3">The sequence shown here is derived from an EMBL/GenBank/DDBJ whole genome shotgun (WGS) entry which is preliminary data.</text>
</comment>
<dbReference type="Pfam" id="PF13456">
    <property type="entry name" value="RVT_3"/>
    <property type="match status" value="1"/>
</dbReference>
<dbReference type="EMBL" id="BJWL01000242">
    <property type="protein sequence ID" value="GFS36134.1"/>
    <property type="molecule type" value="Genomic_DNA"/>
</dbReference>
<dbReference type="PANTHER" id="PTHR48475:SF2">
    <property type="entry name" value="RIBONUCLEASE H"/>
    <property type="match status" value="1"/>
</dbReference>
<dbReference type="AlphaFoldDB" id="A0A7J0DIV5"/>
<keyword evidence="4" id="KW-1185">Reference proteome</keyword>
<accession>A0A7J0DIV5</accession>
<evidence type="ECO:0000259" key="2">
    <source>
        <dbReference type="Pfam" id="PF13456"/>
    </source>
</evidence>
<dbReference type="Gene3D" id="3.30.420.10">
    <property type="entry name" value="Ribonuclease H-like superfamily/Ribonuclease H"/>
    <property type="match status" value="1"/>
</dbReference>
<dbReference type="InterPro" id="IPR043502">
    <property type="entry name" value="DNA/RNA_pol_sf"/>
</dbReference>
<evidence type="ECO:0000313" key="3">
    <source>
        <dbReference type="EMBL" id="GFS36134.1"/>
    </source>
</evidence>
<gene>
    <name evidence="3" type="ORF">Acr_00g0044290</name>
</gene>
<feature type="compositionally biased region" description="Basic and acidic residues" evidence="1">
    <location>
        <begin position="526"/>
        <end position="547"/>
    </location>
</feature>
<dbReference type="OrthoDB" id="1433117at2759"/>
<dbReference type="GO" id="GO:0003676">
    <property type="term" value="F:nucleic acid binding"/>
    <property type="evidence" value="ECO:0007669"/>
    <property type="project" value="InterPro"/>
</dbReference>
<dbReference type="InterPro" id="IPR036397">
    <property type="entry name" value="RNaseH_sf"/>
</dbReference>
<feature type="region of interest" description="Disordered" evidence="1">
    <location>
        <begin position="526"/>
        <end position="550"/>
    </location>
</feature>
<dbReference type="Proteomes" id="UP000585474">
    <property type="component" value="Unassembled WGS sequence"/>
</dbReference>
<sequence length="698" mass="79655">MGSPNERREAIPRYQTPFSRQIEGLDPPEKFTPLRFTLYDGKSDPRSHVSHVKQMIALWNHMDALMCWVFPLSLGNLGLKWFNKLPPRSIENFHQFTESFIDLMSRVEIFARLEDNVKQAEKVIGTSPRARDSLRSKGTIPLVLKARDPDAKVKKDLMRYELDEPSSDYFFLTSANLEERERTELNQLLKANIEVFAWTPYEMPRMNPDFIKHELNVIPNAQPVNHRGRRSAAEHVDVVIEDINQLVDSTSGHARMSFLDAYRGYHQIAMHELDQEKTTPILGKTMDAYIDNMVVKSREEVDYIRDLTEVFMGIKENLEQIIAINDLVSPRTTKEVQKPTGMIAALNRFIIKGQVLADFVVEFSPQAMSLEEGCLASTHRREESPKVVSFESRLELGGLEVTEPKIVRIRCQNSFEKPRGAIFKQCLQMNFPTTNNEAEYEVLIAELRFASKLKIPKLHIFSDSKLVVNQATEKFVTRGVKMAKYLVVAKNLLTKFKVIKIEQVERDQNSHADALAGLASIFKGEAGRSHQQDNHERNQKKAGESQRKVGRGAATRFVGLSDHTAEATNETPNALAFNFEAVIPLEVGLPTIRTKAYDANHNEEVLARDLDLVDERQENALIRMTDYQKQLAKTYNQKVQHKDFIVGDLILRKVFGNTKYLVDGKLGTNWEGPYKIVNLATRGAYCLKDLEGKQTLRP</sequence>
<dbReference type="PANTHER" id="PTHR48475">
    <property type="entry name" value="RIBONUCLEASE H"/>
    <property type="match status" value="1"/>
</dbReference>
<dbReference type="InterPro" id="IPR043128">
    <property type="entry name" value="Rev_trsase/Diguanyl_cyclase"/>
</dbReference>
<dbReference type="InterPro" id="IPR002156">
    <property type="entry name" value="RNaseH_domain"/>
</dbReference>
<evidence type="ECO:0000313" key="4">
    <source>
        <dbReference type="Proteomes" id="UP000585474"/>
    </source>
</evidence>
<dbReference type="SUPFAM" id="SSF56672">
    <property type="entry name" value="DNA/RNA polymerases"/>
    <property type="match status" value="1"/>
</dbReference>
<dbReference type="CDD" id="cd09279">
    <property type="entry name" value="RNase_HI_like"/>
    <property type="match status" value="1"/>
</dbReference>
<name>A0A7J0DIV5_9ERIC</name>
<dbReference type="GO" id="GO:0004523">
    <property type="term" value="F:RNA-DNA hybrid ribonuclease activity"/>
    <property type="evidence" value="ECO:0007669"/>
    <property type="project" value="InterPro"/>
</dbReference>
<feature type="domain" description="RNase H type-1" evidence="2">
    <location>
        <begin position="428"/>
        <end position="517"/>
    </location>
</feature>
<proteinExistence type="predicted"/>
<dbReference type="Gene3D" id="3.30.70.270">
    <property type="match status" value="1"/>
</dbReference>
<reference evidence="4" key="1">
    <citation type="submission" date="2019-07" db="EMBL/GenBank/DDBJ databases">
        <title>De Novo Assembly of kiwifruit Actinidia rufa.</title>
        <authorList>
            <person name="Sugita-Konishi S."/>
            <person name="Sato K."/>
            <person name="Mori E."/>
            <person name="Abe Y."/>
            <person name="Kisaki G."/>
            <person name="Hamano K."/>
            <person name="Suezawa K."/>
            <person name="Otani M."/>
            <person name="Fukuda T."/>
            <person name="Manabe T."/>
            <person name="Gomi K."/>
            <person name="Tabuchi M."/>
            <person name="Akimitsu K."/>
            <person name="Kataoka I."/>
        </authorList>
    </citation>
    <scope>NUCLEOTIDE SEQUENCE [LARGE SCALE GENOMIC DNA]</scope>
    <source>
        <strain evidence="4">cv. Fuchu</strain>
    </source>
</reference>
<organism evidence="3 4">
    <name type="scientific">Actinidia rufa</name>
    <dbReference type="NCBI Taxonomy" id="165716"/>
    <lineage>
        <taxon>Eukaryota</taxon>
        <taxon>Viridiplantae</taxon>
        <taxon>Streptophyta</taxon>
        <taxon>Embryophyta</taxon>
        <taxon>Tracheophyta</taxon>
        <taxon>Spermatophyta</taxon>
        <taxon>Magnoliopsida</taxon>
        <taxon>eudicotyledons</taxon>
        <taxon>Gunneridae</taxon>
        <taxon>Pentapetalae</taxon>
        <taxon>asterids</taxon>
        <taxon>Ericales</taxon>
        <taxon>Actinidiaceae</taxon>
        <taxon>Actinidia</taxon>
    </lineage>
</organism>
<evidence type="ECO:0000256" key="1">
    <source>
        <dbReference type="SAM" id="MobiDB-lite"/>
    </source>
</evidence>
<protein>
    <recommendedName>
        <fullName evidence="2">RNase H type-1 domain-containing protein</fullName>
    </recommendedName>
</protein>